<dbReference type="Proteomes" id="UP000054359">
    <property type="component" value="Unassembled WGS sequence"/>
</dbReference>
<protein>
    <submittedName>
        <fullName evidence="2">Uncharacterized protein</fullName>
    </submittedName>
</protein>
<feature type="chain" id="PRO_5001830853" evidence="1">
    <location>
        <begin position="36"/>
        <end position="100"/>
    </location>
</feature>
<dbReference type="PANTHER" id="PTHR39945:SF1">
    <property type="entry name" value="FI14129P"/>
    <property type="match status" value="1"/>
</dbReference>
<dbReference type="EMBL" id="KK121579">
    <property type="protein sequence ID" value="KFM80769.1"/>
    <property type="molecule type" value="Genomic_DNA"/>
</dbReference>
<organism evidence="2 3">
    <name type="scientific">Stegodyphus mimosarum</name>
    <name type="common">African social velvet spider</name>
    <dbReference type="NCBI Taxonomy" id="407821"/>
    <lineage>
        <taxon>Eukaryota</taxon>
        <taxon>Metazoa</taxon>
        <taxon>Ecdysozoa</taxon>
        <taxon>Arthropoda</taxon>
        <taxon>Chelicerata</taxon>
        <taxon>Arachnida</taxon>
        <taxon>Araneae</taxon>
        <taxon>Araneomorphae</taxon>
        <taxon>Entelegynae</taxon>
        <taxon>Eresoidea</taxon>
        <taxon>Eresidae</taxon>
        <taxon>Stegodyphus</taxon>
    </lineage>
</organism>
<sequence>MPLQKTMGCKTSLNVLWNLMLCFAVIAFVMQYVQASPTGETTGSPFPLCEPGAERRDICERCAKVTKSVLAYPMCCNDEENAFGWCQEFLNYTLPEGASS</sequence>
<evidence type="ECO:0000256" key="1">
    <source>
        <dbReference type="SAM" id="SignalP"/>
    </source>
</evidence>
<name>A0A087UTT0_STEMI</name>
<keyword evidence="1" id="KW-0732">Signal</keyword>
<dbReference type="OrthoDB" id="8300582at2759"/>
<keyword evidence="3" id="KW-1185">Reference proteome</keyword>
<dbReference type="PANTHER" id="PTHR39945">
    <property type="entry name" value="FI14129P"/>
    <property type="match status" value="1"/>
</dbReference>
<feature type="signal peptide" evidence="1">
    <location>
        <begin position="1"/>
        <end position="35"/>
    </location>
</feature>
<proteinExistence type="predicted"/>
<dbReference type="OMA" id="CCEGRES"/>
<gene>
    <name evidence="2" type="ORF">X975_25707</name>
</gene>
<accession>A0A087UTT0</accession>
<feature type="non-terminal residue" evidence="2">
    <location>
        <position position="100"/>
    </location>
</feature>
<evidence type="ECO:0000313" key="2">
    <source>
        <dbReference type="EMBL" id="KFM80769.1"/>
    </source>
</evidence>
<reference evidence="2 3" key="1">
    <citation type="submission" date="2013-11" db="EMBL/GenBank/DDBJ databases">
        <title>Genome sequencing of Stegodyphus mimosarum.</title>
        <authorList>
            <person name="Bechsgaard J."/>
        </authorList>
    </citation>
    <scope>NUCLEOTIDE SEQUENCE [LARGE SCALE GENOMIC DNA]</scope>
</reference>
<evidence type="ECO:0000313" key="3">
    <source>
        <dbReference type="Proteomes" id="UP000054359"/>
    </source>
</evidence>
<dbReference type="AlphaFoldDB" id="A0A087UTT0"/>